<keyword evidence="3" id="KW-1185">Reference proteome</keyword>
<dbReference type="Pfam" id="PF03142">
    <property type="entry name" value="Chitin_synth_2"/>
    <property type="match status" value="1"/>
</dbReference>
<dbReference type="EMBL" id="PKSM01000056">
    <property type="protein sequence ID" value="POW19014.1"/>
    <property type="molecule type" value="Genomic_DNA"/>
</dbReference>
<dbReference type="Proteomes" id="UP000238274">
    <property type="component" value="Unassembled WGS sequence"/>
</dbReference>
<dbReference type="OrthoDB" id="370884at2759"/>
<organism evidence="2 3">
    <name type="scientific">Puccinia striiformis</name>
    <dbReference type="NCBI Taxonomy" id="27350"/>
    <lineage>
        <taxon>Eukaryota</taxon>
        <taxon>Fungi</taxon>
        <taxon>Dikarya</taxon>
        <taxon>Basidiomycota</taxon>
        <taxon>Pucciniomycotina</taxon>
        <taxon>Pucciniomycetes</taxon>
        <taxon>Pucciniales</taxon>
        <taxon>Pucciniaceae</taxon>
        <taxon>Puccinia</taxon>
    </lineage>
</organism>
<dbReference type="VEuPathDB" id="FungiDB:PSHT_05143"/>
<accession>A0A2S4WB70</accession>
<feature type="transmembrane region" description="Helical" evidence="1">
    <location>
        <begin position="70"/>
        <end position="88"/>
    </location>
</feature>
<keyword evidence="1" id="KW-0472">Membrane</keyword>
<reference evidence="2 3" key="1">
    <citation type="submission" date="2017-12" db="EMBL/GenBank/DDBJ databases">
        <title>Gene loss provides genomic basis for host adaptation in cereal stripe rust fungi.</title>
        <authorList>
            <person name="Xia C."/>
        </authorList>
    </citation>
    <scope>NUCLEOTIDE SEQUENCE [LARGE SCALE GENOMIC DNA]</scope>
    <source>
        <strain evidence="2 3">93TX-2</strain>
    </source>
</reference>
<dbReference type="AlphaFoldDB" id="A0A2S4WB70"/>
<sequence>MFLEDMCGFCCFSMRFFVMLDLVGTVILPSTTIYILYLIVIRLFQSYLCDYWAVYGLQVVIFLLKREWGLIFWLIIYLMAYPFGRSFYRFILLAF</sequence>
<comment type="caution">
    <text evidence="2">The sequence shown here is derived from an EMBL/GenBank/DDBJ whole genome shotgun (WGS) entry which is preliminary data.</text>
</comment>
<evidence type="ECO:0000313" key="2">
    <source>
        <dbReference type="EMBL" id="POW19014.1"/>
    </source>
</evidence>
<protein>
    <submittedName>
        <fullName evidence="2">Uncharacterized protein</fullName>
    </submittedName>
</protein>
<reference evidence="3" key="3">
    <citation type="journal article" date="2018" name="Mol. Plant Microbe Interact.">
        <title>Genome sequence resources for the wheat stripe rust pathogen (Puccinia striiformis f. sp. tritici) and the barley stripe rust pathogen (Puccinia striiformis f. sp. hordei).</title>
        <authorList>
            <person name="Xia C."/>
            <person name="Wang M."/>
            <person name="Yin C."/>
            <person name="Cornejo O.E."/>
            <person name="Hulbert S.H."/>
            <person name="Chen X."/>
        </authorList>
    </citation>
    <scope>NUCLEOTIDE SEQUENCE [LARGE SCALE GENOMIC DNA]</scope>
    <source>
        <strain evidence="3">93TX-2</strain>
    </source>
</reference>
<evidence type="ECO:0000313" key="3">
    <source>
        <dbReference type="Proteomes" id="UP000238274"/>
    </source>
</evidence>
<gene>
    <name evidence="2" type="ORF">PSHT_05143</name>
</gene>
<evidence type="ECO:0000256" key="1">
    <source>
        <dbReference type="SAM" id="Phobius"/>
    </source>
</evidence>
<feature type="transmembrane region" description="Helical" evidence="1">
    <location>
        <begin position="16"/>
        <end position="40"/>
    </location>
</feature>
<keyword evidence="1" id="KW-0812">Transmembrane</keyword>
<keyword evidence="1" id="KW-1133">Transmembrane helix</keyword>
<reference evidence="3" key="2">
    <citation type="journal article" date="2018" name="BMC Genomics">
        <title>Genomic insights into host adaptation between the wheat stripe rust pathogen (Puccinia striiformis f. sp. tritici) and the barley stripe rust pathogen (Puccinia striiformis f. sp. hordei).</title>
        <authorList>
            <person name="Xia C."/>
            <person name="Wang M."/>
            <person name="Yin C."/>
            <person name="Cornejo O.E."/>
            <person name="Hulbert S.H."/>
            <person name="Chen X."/>
        </authorList>
    </citation>
    <scope>NUCLEOTIDE SEQUENCE [LARGE SCALE GENOMIC DNA]</scope>
    <source>
        <strain evidence="3">93TX-2</strain>
    </source>
</reference>
<proteinExistence type="predicted"/>
<name>A0A2S4WB70_9BASI</name>